<sequence length="223" mass="22755">MKLSSSVACLAALAALLGATGAQAGITFFNSEAAFLAATGGLKTDTYGDLAAGTVIDGSLQRPGYQVSAQDGLENELYATGTGLSTNRPDATLEFGGFASDLRALGGQWLATTYTGDAWTGARLNLDFSDANGSHQQVLDLASSSGFFGWLSDTVLQSLQVSVYDSNLTVFPTVQSFSLGYAAGDAPAGPTTGGSVPEPAAQLLVLAGLGGLALAQRHRKPLR</sequence>
<feature type="domain" description="Ice-binding protein C-terminal" evidence="2">
    <location>
        <begin position="195"/>
        <end position="220"/>
    </location>
</feature>
<protein>
    <submittedName>
        <fullName evidence="3">Putative secreted protein</fullName>
    </submittedName>
</protein>
<name>A0A4R3VEE7_ROSSA</name>
<reference evidence="3 4" key="1">
    <citation type="submission" date="2019-03" db="EMBL/GenBank/DDBJ databases">
        <title>Genomic Encyclopedia of Type Strains, Phase IV (KMG-IV): sequencing the most valuable type-strain genomes for metagenomic binning, comparative biology and taxonomic classification.</title>
        <authorList>
            <person name="Goeker M."/>
        </authorList>
    </citation>
    <scope>NUCLEOTIDE SEQUENCE [LARGE SCALE GENOMIC DNA]</scope>
    <source>
        <strain evidence="3 4">DSM 654</strain>
    </source>
</reference>
<evidence type="ECO:0000313" key="3">
    <source>
        <dbReference type="EMBL" id="TCV02092.1"/>
    </source>
</evidence>
<keyword evidence="1" id="KW-0732">Signal</keyword>
<gene>
    <name evidence="3" type="ORF">EV671_1005127</name>
</gene>
<comment type="caution">
    <text evidence="3">The sequence shown here is derived from an EMBL/GenBank/DDBJ whole genome shotgun (WGS) entry which is preliminary data.</text>
</comment>
<dbReference type="RefSeq" id="WP_132570461.1">
    <property type="nucleotide sequence ID" value="NZ_CBCSGL010000005.1"/>
</dbReference>
<dbReference type="EMBL" id="SMBU01000005">
    <property type="protein sequence ID" value="TCV02092.1"/>
    <property type="molecule type" value="Genomic_DNA"/>
</dbReference>
<evidence type="ECO:0000259" key="2">
    <source>
        <dbReference type="Pfam" id="PF07589"/>
    </source>
</evidence>
<evidence type="ECO:0000256" key="1">
    <source>
        <dbReference type="SAM" id="SignalP"/>
    </source>
</evidence>
<proteinExistence type="predicted"/>
<dbReference type="AlphaFoldDB" id="A0A4R3VEE7"/>
<accession>A0A4R3VEE7</accession>
<organism evidence="3 4">
    <name type="scientific">Roseateles saccharophilus</name>
    <name type="common">Pseudomonas saccharophila</name>
    <dbReference type="NCBI Taxonomy" id="304"/>
    <lineage>
        <taxon>Bacteria</taxon>
        <taxon>Pseudomonadati</taxon>
        <taxon>Pseudomonadota</taxon>
        <taxon>Betaproteobacteria</taxon>
        <taxon>Burkholderiales</taxon>
        <taxon>Sphaerotilaceae</taxon>
        <taxon>Roseateles</taxon>
    </lineage>
</organism>
<feature type="signal peptide" evidence="1">
    <location>
        <begin position="1"/>
        <end position="24"/>
    </location>
</feature>
<keyword evidence="4" id="KW-1185">Reference proteome</keyword>
<feature type="chain" id="PRO_5020317926" evidence="1">
    <location>
        <begin position="25"/>
        <end position="223"/>
    </location>
</feature>
<dbReference type="InterPro" id="IPR013424">
    <property type="entry name" value="Ice-binding_C"/>
</dbReference>
<dbReference type="Proteomes" id="UP000295110">
    <property type="component" value="Unassembled WGS sequence"/>
</dbReference>
<evidence type="ECO:0000313" key="4">
    <source>
        <dbReference type="Proteomes" id="UP000295110"/>
    </source>
</evidence>
<dbReference type="Pfam" id="PF07589">
    <property type="entry name" value="PEP-CTERM"/>
    <property type="match status" value="1"/>
</dbReference>